<feature type="non-terminal residue" evidence="2">
    <location>
        <position position="1"/>
    </location>
</feature>
<feature type="transmembrane region" description="Helical" evidence="1">
    <location>
        <begin position="25"/>
        <end position="47"/>
    </location>
</feature>
<protein>
    <submittedName>
        <fullName evidence="2">Uncharacterized protein</fullName>
    </submittedName>
</protein>
<evidence type="ECO:0000313" key="2">
    <source>
        <dbReference type="EMBL" id="GAH64684.1"/>
    </source>
</evidence>
<dbReference type="AlphaFoldDB" id="X1IEZ7"/>
<keyword evidence="1" id="KW-1133">Transmembrane helix</keyword>
<accession>X1IEZ7</accession>
<reference evidence="2" key="1">
    <citation type="journal article" date="2014" name="Front. Microbiol.">
        <title>High frequency of phylogenetically diverse reductive dehalogenase-homologous genes in deep subseafloor sedimentary metagenomes.</title>
        <authorList>
            <person name="Kawai M."/>
            <person name="Futagami T."/>
            <person name="Toyoda A."/>
            <person name="Takaki Y."/>
            <person name="Nishi S."/>
            <person name="Hori S."/>
            <person name="Arai W."/>
            <person name="Tsubouchi T."/>
            <person name="Morono Y."/>
            <person name="Uchiyama I."/>
            <person name="Ito T."/>
            <person name="Fujiyama A."/>
            <person name="Inagaki F."/>
            <person name="Takami H."/>
        </authorList>
    </citation>
    <scope>NUCLEOTIDE SEQUENCE</scope>
    <source>
        <strain evidence="2">Expedition CK06-06</strain>
    </source>
</reference>
<organism evidence="2">
    <name type="scientific">marine sediment metagenome</name>
    <dbReference type="NCBI Taxonomy" id="412755"/>
    <lineage>
        <taxon>unclassified sequences</taxon>
        <taxon>metagenomes</taxon>
        <taxon>ecological metagenomes</taxon>
    </lineage>
</organism>
<gene>
    <name evidence="2" type="ORF">S03H2_52269</name>
</gene>
<evidence type="ECO:0000256" key="1">
    <source>
        <dbReference type="SAM" id="Phobius"/>
    </source>
</evidence>
<comment type="caution">
    <text evidence="2">The sequence shown here is derived from an EMBL/GenBank/DDBJ whole genome shotgun (WGS) entry which is preliminary data.</text>
</comment>
<sequence length="57" mass="6368">IINSLMEEHGSEAISTTNVGQASRLSISIIFIISIFISYISFTFLAIKPIYCIKLMQ</sequence>
<name>X1IEZ7_9ZZZZ</name>
<proteinExistence type="predicted"/>
<dbReference type="EMBL" id="BARU01033203">
    <property type="protein sequence ID" value="GAH64684.1"/>
    <property type="molecule type" value="Genomic_DNA"/>
</dbReference>
<keyword evidence="1" id="KW-0812">Transmembrane</keyword>
<keyword evidence="1" id="KW-0472">Membrane</keyword>